<reference evidence="6 7" key="1">
    <citation type="journal article" date="2003" name="Proc. Natl. Acad. Sci. U.S.A.">
        <title>Complete genome sequence of the marine planctomycete Pirellula sp. strain 1.</title>
        <authorList>
            <person name="Gloeckner F.O."/>
            <person name="Kube M."/>
            <person name="Bauer M."/>
            <person name="Teeling H."/>
            <person name="Lombardot T."/>
            <person name="Ludwig W."/>
            <person name="Gade D."/>
            <person name="Beck A."/>
            <person name="Borzym K."/>
            <person name="Heitmann K."/>
            <person name="Rabus R."/>
            <person name="Schlesner H."/>
            <person name="Amann R."/>
            <person name="Reinhardt R."/>
        </authorList>
    </citation>
    <scope>NUCLEOTIDE SEQUENCE [LARGE SCALE GENOMIC DNA]</scope>
    <source>
        <strain evidence="7">DSM 10527 / NCIMB 13988 / SH1</strain>
    </source>
</reference>
<dbReference type="STRING" id="243090.RB3571"/>
<sequence>MPIHSPTSFDNDMRFAIRVSVLARLVIVAVLCVAQISFLSRAFGQRPNQSASIQSTSSDENLGPGHSITKPDEHVREWLFGSDLFAEDVLEIRRISSKLPVEERLDALLQWILPSRSHASFRVTGASSPTTPSPSVRSGSVFDTHESQIVSPVYDALNLAKRRGVLPELRKRVKSAVAKSLNDERSRQAMLAMIDLELGNGTSAEESIVLLHELSSKTPVNSLTELWPVALVAHRGTRQFAESPALGELVSLLYQTCVVRNRSDLPNSFVSQIRRIRTELFDKQWASTDEAVRKIYEWTADYQQEWIPIREATASIRGNGDVDAEWIQDESGVVSNRGGSHTEYLAFATPLKGNYSIEADFATNNLGQILAAGRFVGPGYRNTNFRSGVLSGRLDEIELDKPFEKLDRWIHYRSNIKDDTQTVHLNGRQVQKESVAPNAAPWLAMRGWYTANANFRNFHIAGAPEIPDAVPMLTSRGLSGWTDYFGGSRPEYRGQWKRIDAARGDTMIVGSKKDGLDQSHFESLLRYFRPLMDGDRVEYEFFYDPGKANAHPALDRLAFLISNEGVTEHWGTDGCFDRTLLRPDNMEFVSDYQRHEGTLPLKVSEWNHGELQLAGNMIQLSLNDQLIYERPLDSESDRTFGLFYFSDREELKAQSLTLRGKWPKELLGPQQLADPVPNRLHASMDELTSVFHHDFRDADATTRYFNATTLRNNDGATETDGGLRLTASSFGPWKQLAAVPQFSLRGDFDVTAEFTQAVIPESVDIARVALSISLDDSQARKLIAATGFADGQGRHLMGSINLSYPDGTMRFQTGRRTHESTSGRLRIARRGEDVYFLFAYEGSDQWQLLHQETASEAEVPIGGIQLVSIAKGRGTTSAKWLNLTLRAKNLMVSPSSDPKPVLSVVRIDGTDLRDLAEPNETLLHVGSPDWSPDGTQIVYDQQAGSTLTARLMRVDKTGGDPVDLGFGSMPTFSPDGKRIAFSAARQGVGIMDADGSNRTILDSSGWGIQWSPIPNLLAYSSGGSLYVWDLNTSSRKAVLQGPDAIRYSYIYWNMCWSPDGKRIALKGRRRDNSQDEIAVVTLSNPSRLQVIPTPAKLGGDLGWASDSLQILFPMLSAETRRTQLHCVDVTNPGTPKLWPNQPSDRQISGVSLSKDGKWLAITARPDPRTVPWQDQLDASSN</sequence>
<dbReference type="InterPro" id="IPR011042">
    <property type="entry name" value="6-blade_b-propeller_TolB-like"/>
</dbReference>
<dbReference type="InParanoid" id="Q7UU14"/>
<name>Q7UU14_RHOBA</name>
<feature type="domain" description="DUF1583" evidence="4">
    <location>
        <begin position="669"/>
        <end position="910"/>
    </location>
</feature>
<feature type="compositionally biased region" description="Polar residues" evidence="1">
    <location>
        <begin position="49"/>
        <end position="60"/>
    </location>
</feature>
<evidence type="ECO:0000259" key="5">
    <source>
        <dbReference type="Pfam" id="PF20407"/>
    </source>
</evidence>
<dbReference type="OrthoDB" id="269409at2"/>
<keyword evidence="2" id="KW-1133">Transmembrane helix</keyword>
<dbReference type="Pfam" id="PF07676">
    <property type="entry name" value="PD40"/>
    <property type="match status" value="1"/>
</dbReference>
<dbReference type="Pfam" id="PF07619">
    <property type="entry name" value="DUF1581"/>
    <property type="match status" value="1"/>
</dbReference>
<evidence type="ECO:0000313" key="6">
    <source>
        <dbReference type="EMBL" id="CAD73270.1"/>
    </source>
</evidence>
<dbReference type="InterPro" id="IPR046518">
    <property type="entry name" value="DUF1583_N"/>
</dbReference>
<organism evidence="6 7">
    <name type="scientific">Rhodopirellula baltica (strain DSM 10527 / NCIMB 13988 / SH1)</name>
    <dbReference type="NCBI Taxonomy" id="243090"/>
    <lineage>
        <taxon>Bacteria</taxon>
        <taxon>Pseudomonadati</taxon>
        <taxon>Planctomycetota</taxon>
        <taxon>Planctomycetia</taxon>
        <taxon>Pirellulales</taxon>
        <taxon>Pirellulaceae</taxon>
        <taxon>Rhodopirellula</taxon>
    </lineage>
</organism>
<evidence type="ECO:0000256" key="2">
    <source>
        <dbReference type="SAM" id="Phobius"/>
    </source>
</evidence>
<dbReference type="EMBL" id="BX294139">
    <property type="protein sequence ID" value="CAD73270.1"/>
    <property type="molecule type" value="Genomic_DNA"/>
</dbReference>
<dbReference type="Pfam" id="PF07622">
    <property type="entry name" value="DUF1583"/>
    <property type="match status" value="1"/>
</dbReference>
<dbReference type="InterPro" id="IPR022660">
    <property type="entry name" value="DUF1581"/>
</dbReference>
<protein>
    <submittedName>
        <fullName evidence="6">Probable TolB protein [Precursor]</fullName>
    </submittedName>
</protein>
<feature type="domain" description="DUF1583" evidence="5">
    <location>
        <begin position="517"/>
        <end position="665"/>
    </location>
</feature>
<dbReference type="eggNOG" id="COG0823">
    <property type="taxonomic scope" value="Bacteria"/>
</dbReference>
<gene>
    <name evidence="6" type="ordered locus">RB3571</name>
</gene>
<dbReference type="PATRIC" id="fig|243090.15.peg.1652"/>
<feature type="domain" description="DUF1581" evidence="3">
    <location>
        <begin position="413"/>
        <end position="496"/>
    </location>
</feature>
<evidence type="ECO:0000256" key="1">
    <source>
        <dbReference type="SAM" id="MobiDB-lite"/>
    </source>
</evidence>
<feature type="region of interest" description="Disordered" evidence="1">
    <location>
        <begin position="49"/>
        <end position="68"/>
    </location>
</feature>
<keyword evidence="7" id="KW-1185">Reference proteome</keyword>
<dbReference type="Proteomes" id="UP000001025">
    <property type="component" value="Chromosome"/>
</dbReference>
<dbReference type="PANTHER" id="PTHR32161:SF8">
    <property type="entry name" value="DPP6 N-TERMINAL DOMAIN-LIKE PROTEIN"/>
    <property type="match status" value="1"/>
</dbReference>
<keyword evidence="2" id="KW-0472">Membrane</keyword>
<proteinExistence type="predicted"/>
<evidence type="ECO:0000313" key="7">
    <source>
        <dbReference type="Proteomes" id="UP000001025"/>
    </source>
</evidence>
<accession>Q7UU14</accession>
<evidence type="ECO:0000259" key="3">
    <source>
        <dbReference type="Pfam" id="PF07619"/>
    </source>
</evidence>
<dbReference type="KEGG" id="rba:RB3571"/>
<dbReference type="AlphaFoldDB" id="Q7UU14"/>
<dbReference type="Gene3D" id="2.120.10.30">
    <property type="entry name" value="TolB, C-terminal domain"/>
    <property type="match status" value="2"/>
</dbReference>
<dbReference type="InterPro" id="IPR011475">
    <property type="entry name" value="DUF1583"/>
</dbReference>
<dbReference type="HOGENOM" id="CLU_272967_0_0_0"/>
<dbReference type="SUPFAM" id="SSF82171">
    <property type="entry name" value="DPP6 N-terminal domain-like"/>
    <property type="match status" value="1"/>
</dbReference>
<dbReference type="InterPro" id="IPR011659">
    <property type="entry name" value="WD40"/>
</dbReference>
<dbReference type="EnsemblBacteria" id="CAD73270">
    <property type="protein sequence ID" value="CAD73270"/>
    <property type="gene ID" value="RB3571"/>
</dbReference>
<dbReference type="Pfam" id="PF20407">
    <property type="entry name" value="DUF1583_N"/>
    <property type="match status" value="1"/>
</dbReference>
<keyword evidence="2" id="KW-0812">Transmembrane</keyword>
<dbReference type="PANTHER" id="PTHR32161">
    <property type="entry name" value="DPP6 N-TERMINAL DOMAIN-LIKE PROTEIN"/>
    <property type="match status" value="1"/>
</dbReference>
<evidence type="ECO:0000259" key="4">
    <source>
        <dbReference type="Pfam" id="PF07622"/>
    </source>
</evidence>
<feature type="transmembrane region" description="Helical" evidence="2">
    <location>
        <begin position="21"/>
        <end position="43"/>
    </location>
</feature>